<dbReference type="EMBL" id="EF081875">
    <property type="protein sequence ID" value="ABK21256.1"/>
    <property type="molecule type" value="mRNA"/>
</dbReference>
<proteinExistence type="evidence at transcript level"/>
<sequence>MGTAWIILRRSARRRLVKCTSELHLPKRLWVSRVRCLPRSVMQRRL</sequence>
<reference evidence="1" key="1">
    <citation type="journal article" date="2008" name="BMC Genomics">
        <title>A conifer genomics resource of 200,000 spruce (Picea spp.) ESTs and 6,464 high-quality, sequence-finished full-length cDNAs for Sitka spruce (Picea sitchensis).</title>
        <authorList>
            <person name="Ralph S.G."/>
            <person name="Chun H.J."/>
            <person name="Kolosova N."/>
            <person name="Cooper D."/>
            <person name="Oddy C."/>
            <person name="Ritland C.E."/>
            <person name="Kirkpatrick R."/>
            <person name="Moore R."/>
            <person name="Barber S."/>
            <person name="Holt R.A."/>
            <person name="Jones S.J."/>
            <person name="Marra M.A."/>
            <person name="Douglas C.J."/>
            <person name="Ritland K."/>
            <person name="Bohlmann J."/>
        </authorList>
    </citation>
    <scope>NUCLEOTIDE SEQUENCE</scope>
    <source>
        <tissue evidence="1">Bark</tissue>
    </source>
</reference>
<name>A9NKU5_PICSI</name>
<accession>A9NKU5</accession>
<evidence type="ECO:0000313" key="1">
    <source>
        <dbReference type="EMBL" id="ABK21256.1"/>
    </source>
</evidence>
<protein>
    <submittedName>
        <fullName evidence="1">Uncharacterized protein</fullName>
    </submittedName>
</protein>
<dbReference type="AlphaFoldDB" id="A9NKU5"/>
<organism evidence="1">
    <name type="scientific">Picea sitchensis</name>
    <name type="common">Sitka spruce</name>
    <name type="synonym">Pinus sitchensis</name>
    <dbReference type="NCBI Taxonomy" id="3332"/>
    <lineage>
        <taxon>Eukaryota</taxon>
        <taxon>Viridiplantae</taxon>
        <taxon>Streptophyta</taxon>
        <taxon>Embryophyta</taxon>
        <taxon>Tracheophyta</taxon>
        <taxon>Spermatophyta</taxon>
        <taxon>Pinopsida</taxon>
        <taxon>Pinidae</taxon>
        <taxon>Conifers I</taxon>
        <taxon>Pinales</taxon>
        <taxon>Pinaceae</taxon>
        <taxon>Picea</taxon>
    </lineage>
</organism>